<accession>Q5YFD2</accession>
<dbReference type="GeneID" id="3197148"/>
<organism evidence="2 3">
    <name type="scientific">Singapore grouper iridovirus</name>
    <dbReference type="NCBI Taxonomy" id="262968"/>
    <lineage>
        <taxon>Viruses</taxon>
        <taxon>Varidnaviria</taxon>
        <taxon>Bamfordvirae</taxon>
        <taxon>Nucleocytoviricota</taxon>
        <taxon>Megaviricetes</taxon>
        <taxon>Pimascovirales</taxon>
        <taxon>Pimascovirales incertae sedis</taxon>
        <taxon>Iridoviridae</taxon>
        <taxon>Alphairidovirinae</taxon>
        <taxon>Ranavirus</taxon>
        <taxon>Ranavirus epinephelus1</taxon>
    </lineage>
</organism>
<feature type="compositionally biased region" description="Basic and acidic residues" evidence="1">
    <location>
        <begin position="80"/>
        <end position="90"/>
    </location>
</feature>
<evidence type="ECO:0000256" key="1">
    <source>
        <dbReference type="SAM" id="MobiDB-lite"/>
    </source>
</evidence>
<dbReference type="RefSeq" id="YP_164228.1">
    <property type="nucleotide sequence ID" value="NC_006549.1"/>
</dbReference>
<dbReference type="KEGG" id="vg:3197148"/>
<sequence length="90" mass="9556">MVYCEGPPANAQLLRIPLFALPLLEELFHAEGDSGSSSDYGSSSEYEDSASESESESDAESGISLGSVSDMEEEAPAVEMGHDPVENEEL</sequence>
<feature type="region of interest" description="Disordered" evidence="1">
    <location>
        <begin position="31"/>
        <end position="90"/>
    </location>
</feature>
<keyword evidence="3" id="KW-1185">Reference proteome</keyword>
<reference evidence="2 3" key="1">
    <citation type="journal article" date="2004" name="J. Virol.">
        <title>Functional genomics analysis of Singapore grouper iridovirus: complete sequence determination and proteomic analysis.</title>
        <authorList>
            <person name="Song W.J."/>
            <person name="Qin Q.W."/>
            <person name="Qiu J."/>
            <person name="Huang C.H."/>
            <person name="Wang F."/>
            <person name="Hew C.L."/>
        </authorList>
    </citation>
    <scope>NUCLEOTIDE SEQUENCE [LARGE SCALE GENOMIC DNA]</scope>
</reference>
<gene>
    <name evidence="2" type="ORF">ORF133R</name>
</gene>
<evidence type="ECO:0000313" key="3">
    <source>
        <dbReference type="Proteomes" id="UP000172127"/>
    </source>
</evidence>
<dbReference type="EMBL" id="AY521625">
    <property type="protein sequence ID" value="AAS18148.1"/>
    <property type="molecule type" value="Genomic_DNA"/>
</dbReference>
<feature type="compositionally biased region" description="Low complexity" evidence="1">
    <location>
        <begin position="33"/>
        <end position="44"/>
    </location>
</feature>
<feature type="compositionally biased region" description="Acidic residues" evidence="1">
    <location>
        <begin position="45"/>
        <end position="59"/>
    </location>
</feature>
<dbReference type="Proteomes" id="UP000172127">
    <property type="component" value="Segment"/>
</dbReference>
<protein>
    <submittedName>
        <fullName evidence="2">Uncharacterized protein</fullName>
    </submittedName>
</protein>
<name>Q5YFD2_9VIRU</name>
<proteinExistence type="predicted"/>
<evidence type="ECO:0000313" key="2">
    <source>
        <dbReference type="EMBL" id="AAS18148.1"/>
    </source>
</evidence>